<keyword evidence="1" id="KW-0560">Oxidoreductase</keyword>
<keyword evidence="4" id="KW-1185">Reference proteome</keyword>
<dbReference type="EMBL" id="JACMSF010000193">
    <property type="protein sequence ID" value="MBC2908372.1"/>
    <property type="molecule type" value="Genomic_DNA"/>
</dbReference>
<evidence type="ECO:0000313" key="3">
    <source>
        <dbReference type="EMBL" id="MBC2908372.1"/>
    </source>
</evidence>
<feature type="non-terminal residue" evidence="3">
    <location>
        <position position="158"/>
    </location>
</feature>
<dbReference type="Proteomes" id="UP000584670">
    <property type="component" value="Unassembled WGS sequence"/>
</dbReference>
<dbReference type="AlphaFoldDB" id="A0A7X1JEI7"/>
<feature type="non-terminal residue" evidence="3">
    <location>
        <position position="1"/>
    </location>
</feature>
<dbReference type="PANTHER" id="PTHR43747">
    <property type="entry name" value="FAD-BINDING PROTEIN"/>
    <property type="match status" value="1"/>
</dbReference>
<evidence type="ECO:0000256" key="1">
    <source>
        <dbReference type="ARBA" id="ARBA00023002"/>
    </source>
</evidence>
<sequence>PLAQKFGVREEPSRLRHQSRSLFTHMIGVKPYEDTLPQGTHQNPSPWSEGTLHHLFEGGWMWVIPFDNHPLSTSPLCSVGINLDPRIHPVPEGLSPEEEFRAFIARFPDIAPQFEGAVATRDWVRTGRLQYSSKQTVGYRWCLTSHAAGFVDALFSRG</sequence>
<organism evidence="3 4">
    <name type="scientific">Streptomyces cupreus</name>
    <dbReference type="NCBI Taxonomy" id="2759956"/>
    <lineage>
        <taxon>Bacteria</taxon>
        <taxon>Bacillati</taxon>
        <taxon>Actinomycetota</taxon>
        <taxon>Actinomycetes</taxon>
        <taxon>Kitasatosporales</taxon>
        <taxon>Streptomycetaceae</taxon>
        <taxon>Streptomyces</taxon>
    </lineage>
</organism>
<gene>
    <name evidence="3" type="ORF">H4N64_44260</name>
</gene>
<reference evidence="3 4" key="1">
    <citation type="submission" date="2020-08" db="EMBL/GenBank/DDBJ databases">
        <title>Streptomyces sp. PSKA01 genome sequencing and assembly.</title>
        <authorList>
            <person name="Mandal S."/>
            <person name="Maiti P.K."/>
            <person name="Das P."/>
        </authorList>
    </citation>
    <scope>NUCLEOTIDE SEQUENCE [LARGE SCALE GENOMIC DNA]</scope>
    <source>
        <strain evidence="3 4">PSKA01</strain>
    </source>
</reference>
<accession>A0A7X1JEI7</accession>
<evidence type="ECO:0000256" key="2">
    <source>
        <dbReference type="ARBA" id="ARBA00038396"/>
    </source>
</evidence>
<dbReference type="Gene3D" id="3.50.50.60">
    <property type="entry name" value="FAD/NAD(P)-binding domain"/>
    <property type="match status" value="1"/>
</dbReference>
<evidence type="ECO:0000313" key="4">
    <source>
        <dbReference type="Proteomes" id="UP000584670"/>
    </source>
</evidence>
<proteinExistence type="inferred from homology"/>
<protein>
    <submittedName>
        <fullName evidence="3">FAD-dependent oxidoreductase</fullName>
    </submittedName>
</protein>
<dbReference type="PANTHER" id="PTHR43747:SF5">
    <property type="entry name" value="FAD-BINDING DOMAIN-CONTAINING PROTEIN"/>
    <property type="match status" value="1"/>
</dbReference>
<dbReference type="GO" id="GO:0016491">
    <property type="term" value="F:oxidoreductase activity"/>
    <property type="evidence" value="ECO:0007669"/>
    <property type="project" value="UniProtKB-KW"/>
</dbReference>
<comment type="caution">
    <text evidence="3">The sequence shown here is derived from an EMBL/GenBank/DDBJ whole genome shotgun (WGS) entry which is preliminary data.</text>
</comment>
<name>A0A7X1JEI7_9ACTN</name>
<comment type="similarity">
    <text evidence="2">Belongs to the flavin-dependent halogenase family. Bacterial tryptophan halogenase subfamily.</text>
</comment>
<dbReference type="InterPro" id="IPR036188">
    <property type="entry name" value="FAD/NAD-bd_sf"/>
</dbReference>
<dbReference type="InterPro" id="IPR050816">
    <property type="entry name" value="Flavin-dep_Halogenase_NPB"/>
</dbReference>